<sequence length="725" mass="81618">MERAPPSSAAAALDSVLGLLARQRCMKQEPSWSDLHELLDSMFQHRTALQVRRIMTDVAWFSHSTLFTGVTSIIAQGLVDRVKHASQEDAFSQVFHAILDPVLCPPCRDDTLKARRRMSSSTSSTQQRWAKRWEALVPSLRRLMHEYPVEFASCVPQLDLVSLASYQHDCVSVAVHHLLHLIPHAPASSSIIPSLVQLVLRSILHLHPVTLRDDLLHRLYTFLQDLPFQSSSCAPIALAAITACLVDHKNRSSSWEALALLVQVTCAVFQDVALDVASSWFDQFQSASDSSDPLRLLTGFCAHTSFVDATTVSAFVTILRTHPTHNPPASLFAVLYIATHRNLPLSNCSLDMWKDQGLAQLPPALVAHVLSTYCDLSAYEVMQHMHYLGMESTTDAMWMDALVPFAAPPIHLRALELVRFHRIPPLPALRVPWTAGATPSTTPVNHHLHPDVLRHVFSFLSCKRLCRVASVCRAFYDTSLDPWLWQQLSTKLGVNTCTHPPTFVHDWKAIYQERYVHVRRLRRAGKAKTWVLCDQCSCAHISKTPLQAERHHLRAHRPKRPRKLVAGNAKDADPRRDEYSEDDEGGERSPSHLDRQKSRIGARCHTANGGARVSVRDQISDLNTKCCKHHDMLREMEERQKADKALVVRLVDELEKKVAQDLFVMQTSHDKALKAANEEIDRLSKCLNVQRGTVTTLQEQCVSLHKHLHQVEDDVQTLATEVLGD</sequence>
<dbReference type="InterPro" id="IPR036047">
    <property type="entry name" value="F-box-like_dom_sf"/>
</dbReference>
<feature type="region of interest" description="Disordered" evidence="1">
    <location>
        <begin position="549"/>
        <end position="602"/>
    </location>
</feature>
<feature type="compositionally biased region" description="Basic residues" evidence="1">
    <location>
        <begin position="551"/>
        <end position="563"/>
    </location>
</feature>
<reference evidence="3 4" key="1">
    <citation type="submission" date="2018-08" db="EMBL/GenBank/DDBJ databases">
        <title>Aphanomyces genome sequencing and annotation.</title>
        <authorList>
            <person name="Minardi D."/>
            <person name="Oidtmann B."/>
            <person name="Van Der Giezen M."/>
            <person name="Studholme D.J."/>
        </authorList>
    </citation>
    <scope>NUCLEOTIDE SEQUENCE [LARGE SCALE GENOMIC DNA]</scope>
    <source>
        <strain evidence="3 4">Kv</strain>
    </source>
</reference>
<dbReference type="EMBL" id="QUSZ01010140">
    <property type="protein sequence ID" value="RHX98384.1"/>
    <property type="molecule type" value="Genomic_DNA"/>
</dbReference>
<gene>
    <name evidence="3" type="ORF">DYB36_007161</name>
</gene>
<name>A0A396ZW98_APHAT</name>
<evidence type="ECO:0000256" key="1">
    <source>
        <dbReference type="SAM" id="MobiDB-lite"/>
    </source>
</evidence>
<dbReference type="Gene3D" id="1.20.1280.50">
    <property type="match status" value="1"/>
</dbReference>
<evidence type="ECO:0000259" key="2">
    <source>
        <dbReference type="Pfam" id="PF12937"/>
    </source>
</evidence>
<evidence type="ECO:0000313" key="4">
    <source>
        <dbReference type="Proteomes" id="UP000265427"/>
    </source>
</evidence>
<dbReference type="AlphaFoldDB" id="A0A396ZW98"/>
<comment type="caution">
    <text evidence="3">The sequence shown here is derived from an EMBL/GenBank/DDBJ whole genome shotgun (WGS) entry which is preliminary data.</text>
</comment>
<dbReference type="SUPFAM" id="SSF81383">
    <property type="entry name" value="F-box domain"/>
    <property type="match status" value="1"/>
</dbReference>
<feature type="domain" description="F-box" evidence="2">
    <location>
        <begin position="450"/>
        <end position="489"/>
    </location>
</feature>
<dbReference type="VEuPathDB" id="FungiDB:H257_11171"/>
<feature type="compositionally biased region" description="Basic and acidic residues" evidence="1">
    <location>
        <begin position="586"/>
        <end position="597"/>
    </location>
</feature>
<accession>A0A396ZW98</accession>
<organism evidence="3 4">
    <name type="scientific">Aphanomyces astaci</name>
    <name type="common">Crayfish plague agent</name>
    <dbReference type="NCBI Taxonomy" id="112090"/>
    <lineage>
        <taxon>Eukaryota</taxon>
        <taxon>Sar</taxon>
        <taxon>Stramenopiles</taxon>
        <taxon>Oomycota</taxon>
        <taxon>Saprolegniomycetes</taxon>
        <taxon>Saprolegniales</taxon>
        <taxon>Verrucalvaceae</taxon>
        <taxon>Aphanomyces</taxon>
    </lineage>
</organism>
<dbReference type="Pfam" id="PF12937">
    <property type="entry name" value="F-box-like"/>
    <property type="match status" value="1"/>
</dbReference>
<proteinExistence type="predicted"/>
<dbReference type="InterPro" id="IPR001810">
    <property type="entry name" value="F-box_dom"/>
</dbReference>
<evidence type="ECO:0000313" key="3">
    <source>
        <dbReference type="EMBL" id="RHX98384.1"/>
    </source>
</evidence>
<dbReference type="Proteomes" id="UP000265427">
    <property type="component" value="Unassembled WGS sequence"/>
</dbReference>
<protein>
    <recommendedName>
        <fullName evidence="2">F-box domain-containing protein</fullName>
    </recommendedName>
</protein>